<dbReference type="PANTHER" id="PTHR35010:SF2">
    <property type="entry name" value="BLL4672 PROTEIN"/>
    <property type="match status" value="1"/>
</dbReference>
<dbReference type="Pfam" id="PF17765">
    <property type="entry name" value="MLTR_LBD"/>
    <property type="match status" value="1"/>
</dbReference>
<reference evidence="2 3" key="1">
    <citation type="submission" date="2016-10" db="EMBL/GenBank/DDBJ databases">
        <authorList>
            <person name="de Groot N.N."/>
        </authorList>
    </citation>
    <scope>NUCLEOTIDE SEQUENCE [LARGE SCALE GENOMIC DNA]</scope>
    <source>
        <strain evidence="2 3">CGMCC 4.3491</strain>
    </source>
</reference>
<dbReference type="SMART" id="SM00530">
    <property type="entry name" value="HTH_XRE"/>
    <property type="match status" value="1"/>
</dbReference>
<sequence>MSEFASVLRSWRDRVGPADVGMPAGAGRRTAGLRREELAALAGVSVDYIVRLEQGRATHPSPQLLGALALALRLTEDERDHLYRVAGVAPPTRGVVPQHVTPGVQRIVDRLGDVPIAVFTTTHDILLWNPLWAALTGDPSRYVGIERNLVWRHFTSGHSGIEYDAQHEEDFASDLAADLRTAVGRYPRDPSLARLVARLRAESPEFERRWAEARVAEHRSSRKTITRTPVGPITVDCDVLTVPGGDLRIVVYTVTPGSADEAKLDLLRVTGLQALATAPAEPVTSAASG</sequence>
<dbReference type="Pfam" id="PF13560">
    <property type="entry name" value="HTH_31"/>
    <property type="match status" value="1"/>
</dbReference>
<dbReference type="SUPFAM" id="SSF47413">
    <property type="entry name" value="lambda repressor-like DNA-binding domains"/>
    <property type="match status" value="1"/>
</dbReference>
<evidence type="ECO:0000313" key="2">
    <source>
        <dbReference type="EMBL" id="SDZ10126.1"/>
    </source>
</evidence>
<dbReference type="Proteomes" id="UP000198891">
    <property type="component" value="Unassembled WGS sequence"/>
</dbReference>
<name>A0A1H3Q9Q2_9MICO</name>
<protein>
    <submittedName>
        <fullName evidence="2">Helix-turn-helix domain-containing protein</fullName>
    </submittedName>
</protein>
<evidence type="ECO:0000313" key="3">
    <source>
        <dbReference type="Proteomes" id="UP000198891"/>
    </source>
</evidence>
<organism evidence="2 3">
    <name type="scientific">Herbiconiux ginsengi</name>
    <dbReference type="NCBI Taxonomy" id="381665"/>
    <lineage>
        <taxon>Bacteria</taxon>
        <taxon>Bacillati</taxon>
        <taxon>Actinomycetota</taxon>
        <taxon>Actinomycetes</taxon>
        <taxon>Micrococcales</taxon>
        <taxon>Microbacteriaceae</taxon>
        <taxon>Herbiconiux</taxon>
    </lineage>
</organism>
<dbReference type="InterPro" id="IPR041413">
    <property type="entry name" value="MLTR_LBD"/>
</dbReference>
<dbReference type="Gene3D" id="3.30.450.180">
    <property type="match status" value="1"/>
</dbReference>
<dbReference type="PROSITE" id="PS50943">
    <property type="entry name" value="HTH_CROC1"/>
    <property type="match status" value="1"/>
</dbReference>
<dbReference type="EMBL" id="FNPZ01000002">
    <property type="protein sequence ID" value="SDZ10126.1"/>
    <property type="molecule type" value="Genomic_DNA"/>
</dbReference>
<accession>A0A1H3Q9Q2</accession>
<dbReference type="GO" id="GO:0003677">
    <property type="term" value="F:DNA binding"/>
    <property type="evidence" value="ECO:0007669"/>
    <property type="project" value="InterPro"/>
</dbReference>
<dbReference type="STRING" id="381665.SAMN05216554_2399"/>
<dbReference type="PANTHER" id="PTHR35010">
    <property type="entry name" value="BLL4672 PROTEIN-RELATED"/>
    <property type="match status" value="1"/>
</dbReference>
<dbReference type="InterPro" id="IPR001387">
    <property type="entry name" value="Cro/C1-type_HTH"/>
</dbReference>
<dbReference type="InterPro" id="IPR010982">
    <property type="entry name" value="Lambda_DNA-bd_dom_sf"/>
</dbReference>
<feature type="domain" description="HTH cro/C1-type" evidence="1">
    <location>
        <begin position="31"/>
        <end position="79"/>
    </location>
</feature>
<dbReference type="AlphaFoldDB" id="A0A1H3Q9Q2"/>
<dbReference type="Gene3D" id="1.10.260.40">
    <property type="entry name" value="lambda repressor-like DNA-binding domains"/>
    <property type="match status" value="1"/>
</dbReference>
<keyword evidence="3" id="KW-1185">Reference proteome</keyword>
<dbReference type="RefSeq" id="WP_092553756.1">
    <property type="nucleotide sequence ID" value="NZ_FNPZ01000002.1"/>
</dbReference>
<proteinExistence type="predicted"/>
<evidence type="ECO:0000259" key="1">
    <source>
        <dbReference type="PROSITE" id="PS50943"/>
    </source>
</evidence>
<dbReference type="OrthoDB" id="3518652at2"/>
<gene>
    <name evidence="2" type="ORF">SAMN05216554_2399</name>
</gene>
<dbReference type="CDD" id="cd00093">
    <property type="entry name" value="HTH_XRE"/>
    <property type="match status" value="1"/>
</dbReference>